<dbReference type="SMART" id="SM00706">
    <property type="entry name" value="TECPR"/>
    <property type="match status" value="3"/>
</dbReference>
<protein>
    <submittedName>
        <fullName evidence="2">Tachylectin</fullName>
    </submittedName>
</protein>
<proteinExistence type="predicted"/>
<keyword evidence="3" id="KW-1185">Reference proteome</keyword>
<dbReference type="Proteomes" id="UP000184212">
    <property type="component" value="Unassembled WGS sequence"/>
</dbReference>
<evidence type="ECO:0000313" key="3">
    <source>
        <dbReference type="Proteomes" id="UP000184212"/>
    </source>
</evidence>
<dbReference type="InterPro" id="IPR006624">
    <property type="entry name" value="Beta-propeller_rpt_TECPR"/>
</dbReference>
<feature type="domain" description="Tachylectin 2" evidence="1">
    <location>
        <begin position="340"/>
        <end position="460"/>
    </location>
</feature>
<dbReference type="InterPro" id="IPR023294">
    <property type="entry name" value="Tachylectin2"/>
</dbReference>
<sequence>MSIPQYAGKLVLAVLFMFTEHALPAQKLKLTIPASDFEVQGSKRDVTMENVSNGVRITAGAFKTVKLVAAIKKPDPAMANAFVQGVVVHFYSKVQYAYLKGVEFSGRSMSTNLSGDFTVAERINGNAWYWDDHSVPVYDRSFISIELSFSGGFESVPDAQLLLNSVDIYFPRKLPTSALREGNVASVAPKTRADQIKVSNNPPIALVPAIDSKPPTTSTREAIYALTDNHELKWYKHDGRNDGSIAWSAKSGESVRNDWNFKQAFSNGDGVIYGIDDAEDLFWYRHSGFADGGTGWAANSGTKIGNGWEFKHVFSGGGGLIYAIDAAGDLWWHRHDGYADGTNRWAANMGRKIGNGWNFKQVFSGGNGIIYAIDDAGDLWWYRHTGFADGTNAWDERSHSKIGNGWNFKQVLPGANGTLYAVDQAGDLFWYRHDGLTDGSNRWSEKSGSKIEHGWVFKEVF</sequence>
<organism evidence="2 3">
    <name type="scientific">Chryseolinea serpens</name>
    <dbReference type="NCBI Taxonomy" id="947013"/>
    <lineage>
        <taxon>Bacteria</taxon>
        <taxon>Pseudomonadati</taxon>
        <taxon>Bacteroidota</taxon>
        <taxon>Cytophagia</taxon>
        <taxon>Cytophagales</taxon>
        <taxon>Fulvivirgaceae</taxon>
        <taxon>Chryseolinea</taxon>
    </lineage>
</organism>
<gene>
    <name evidence="2" type="ORF">SAMN04488109_2631</name>
</gene>
<dbReference type="Gene3D" id="2.115.10.10">
    <property type="entry name" value="Tachylectin 2"/>
    <property type="match status" value="2"/>
</dbReference>
<dbReference type="InterPro" id="IPR036813">
    <property type="entry name" value="Tachylectin2_sf"/>
</dbReference>
<dbReference type="RefSeq" id="WP_084138068.1">
    <property type="nucleotide sequence ID" value="NZ_FQWQ01000001.1"/>
</dbReference>
<dbReference type="STRING" id="947013.SAMN04488109_2631"/>
<name>A0A1M5P1X3_9BACT</name>
<dbReference type="SUPFAM" id="SSF50934">
    <property type="entry name" value="Tachylectin-2"/>
    <property type="match status" value="1"/>
</dbReference>
<dbReference type="EMBL" id="FQWQ01000001">
    <property type="protein sequence ID" value="SHG95738.1"/>
    <property type="molecule type" value="Genomic_DNA"/>
</dbReference>
<reference evidence="2 3" key="1">
    <citation type="submission" date="2016-11" db="EMBL/GenBank/DDBJ databases">
        <authorList>
            <person name="Jaros S."/>
            <person name="Januszkiewicz K."/>
            <person name="Wedrychowicz H."/>
        </authorList>
    </citation>
    <scope>NUCLEOTIDE SEQUENCE [LARGE SCALE GENOMIC DNA]</scope>
    <source>
        <strain evidence="2 3">DSM 24574</strain>
    </source>
</reference>
<accession>A0A1M5P1X3</accession>
<dbReference type="AlphaFoldDB" id="A0A1M5P1X3"/>
<evidence type="ECO:0000259" key="1">
    <source>
        <dbReference type="Pfam" id="PF14517"/>
    </source>
</evidence>
<dbReference type="OrthoDB" id="980947at2"/>
<evidence type="ECO:0000313" key="2">
    <source>
        <dbReference type="EMBL" id="SHG95738.1"/>
    </source>
</evidence>
<dbReference type="Pfam" id="PF14517">
    <property type="entry name" value="Tachylectin"/>
    <property type="match status" value="1"/>
</dbReference>